<dbReference type="AlphaFoldDB" id="A0A645A714"/>
<feature type="domain" description="Methylated-DNA-[protein]-cysteine S-methyltransferase DNA binding" evidence="2">
    <location>
        <begin position="12"/>
        <end position="79"/>
    </location>
</feature>
<gene>
    <name evidence="3" type="ORF">SDC9_95702</name>
</gene>
<evidence type="ECO:0000259" key="2">
    <source>
        <dbReference type="Pfam" id="PF01035"/>
    </source>
</evidence>
<dbReference type="InterPro" id="IPR014048">
    <property type="entry name" value="MethylDNA_cys_MeTrfase_DNA-bd"/>
</dbReference>
<sequence length="110" mass="11997">MDEANEPGDLPERVRRAVRRVPPGTVVTYGDIAELVDTGPRQVGRIMATDAADTPWWRVVNASGRLPAGLLDEARKHWLDEQTISDPAASRVDLSAKRATWLLDPPSGGD</sequence>
<dbReference type="Gene3D" id="1.10.10.10">
    <property type="entry name" value="Winged helix-like DNA-binding domain superfamily/Winged helix DNA-binding domain"/>
    <property type="match status" value="1"/>
</dbReference>
<evidence type="ECO:0000313" key="3">
    <source>
        <dbReference type="EMBL" id="MPM48975.1"/>
    </source>
</evidence>
<keyword evidence="1" id="KW-0227">DNA damage</keyword>
<dbReference type="Pfam" id="PF01035">
    <property type="entry name" value="DNA_binding_1"/>
    <property type="match status" value="1"/>
</dbReference>
<comment type="caution">
    <text evidence="3">The sequence shown here is derived from an EMBL/GenBank/DDBJ whole genome shotgun (WGS) entry which is preliminary data.</text>
</comment>
<accession>A0A645A714</accession>
<dbReference type="CDD" id="cd06445">
    <property type="entry name" value="ATase"/>
    <property type="match status" value="1"/>
</dbReference>
<protein>
    <recommendedName>
        <fullName evidence="2">Methylated-DNA-[protein]-cysteine S-methyltransferase DNA binding domain-containing protein</fullName>
    </recommendedName>
</protein>
<reference evidence="3" key="1">
    <citation type="submission" date="2019-08" db="EMBL/GenBank/DDBJ databases">
        <authorList>
            <person name="Kucharzyk K."/>
            <person name="Murdoch R.W."/>
            <person name="Higgins S."/>
            <person name="Loffler F."/>
        </authorList>
    </citation>
    <scope>NUCLEOTIDE SEQUENCE</scope>
</reference>
<dbReference type="SUPFAM" id="SSF46767">
    <property type="entry name" value="Methylated DNA-protein cysteine methyltransferase, C-terminal domain"/>
    <property type="match status" value="1"/>
</dbReference>
<organism evidence="3">
    <name type="scientific">bioreactor metagenome</name>
    <dbReference type="NCBI Taxonomy" id="1076179"/>
    <lineage>
        <taxon>unclassified sequences</taxon>
        <taxon>metagenomes</taxon>
        <taxon>ecological metagenomes</taxon>
    </lineage>
</organism>
<dbReference type="GO" id="GO:0006281">
    <property type="term" value="P:DNA repair"/>
    <property type="evidence" value="ECO:0007669"/>
    <property type="project" value="InterPro"/>
</dbReference>
<dbReference type="PANTHER" id="PTHR42942">
    <property type="entry name" value="6-O-METHYLGUANINE DNA METHYLTRANSFERASE"/>
    <property type="match status" value="1"/>
</dbReference>
<dbReference type="PANTHER" id="PTHR42942:SF1">
    <property type="entry name" value="ALKYLTRANSFERASE-LIKE PROTEIN 1"/>
    <property type="match status" value="1"/>
</dbReference>
<proteinExistence type="predicted"/>
<evidence type="ECO:0000256" key="1">
    <source>
        <dbReference type="ARBA" id="ARBA00022763"/>
    </source>
</evidence>
<dbReference type="InterPro" id="IPR036217">
    <property type="entry name" value="MethylDNA_cys_MeTrfase_DNAb"/>
</dbReference>
<dbReference type="InterPro" id="IPR052520">
    <property type="entry name" value="ATL_DNA_repair"/>
</dbReference>
<dbReference type="InterPro" id="IPR036388">
    <property type="entry name" value="WH-like_DNA-bd_sf"/>
</dbReference>
<name>A0A645A714_9ZZZZ</name>
<dbReference type="GO" id="GO:0003824">
    <property type="term" value="F:catalytic activity"/>
    <property type="evidence" value="ECO:0007669"/>
    <property type="project" value="InterPro"/>
</dbReference>
<dbReference type="EMBL" id="VSSQ01012332">
    <property type="protein sequence ID" value="MPM48975.1"/>
    <property type="molecule type" value="Genomic_DNA"/>
</dbReference>